<dbReference type="HOGENOM" id="CLU_3120305_0_0_4"/>
<reference evidence="1 2" key="1">
    <citation type="submission" date="2011-06" db="EMBL/GenBank/DDBJ databases">
        <authorList>
            <person name="Muzny D."/>
            <person name="Qin X."/>
            <person name="Deng J."/>
            <person name="Jiang H."/>
            <person name="Liu Y."/>
            <person name="Qu J."/>
            <person name="Song X.-Z."/>
            <person name="Zhang L."/>
            <person name="Thornton R."/>
            <person name="Coyle M."/>
            <person name="Francisco L."/>
            <person name="Jackson L."/>
            <person name="Javaid M."/>
            <person name="Korchina V."/>
            <person name="Kovar C."/>
            <person name="Mata R."/>
            <person name="Mathew T."/>
            <person name="Ngo R."/>
            <person name="Nguyen L."/>
            <person name="Nguyen N."/>
            <person name="Okwuonu G."/>
            <person name="Ongeri F."/>
            <person name="Pham C."/>
            <person name="Simmons D."/>
            <person name="Wilczek-Boney K."/>
            <person name="Hale W."/>
            <person name="Jakkamsetti A."/>
            <person name="Pham P."/>
            <person name="Ruth R."/>
            <person name="San Lucas F."/>
            <person name="Warren J."/>
            <person name="Zhang J."/>
            <person name="Zhao Z."/>
            <person name="Zhou C."/>
            <person name="Zhu D."/>
            <person name="Lee S."/>
            <person name="Bess C."/>
            <person name="Blankenburg K."/>
            <person name="Forbes L."/>
            <person name="Fu Q."/>
            <person name="Gubbala S."/>
            <person name="Hirani K."/>
            <person name="Jayaseelan J.C."/>
            <person name="Lara F."/>
            <person name="Munidasa M."/>
            <person name="Palculict T."/>
            <person name="Patil S."/>
            <person name="Pu L.-L."/>
            <person name="Saada N."/>
            <person name="Tang L."/>
            <person name="Weissenberger G."/>
            <person name="Zhu Y."/>
            <person name="Hemphill L."/>
            <person name="Shang Y."/>
            <person name="Youmans B."/>
            <person name="Ayvaz T."/>
            <person name="Ross M."/>
            <person name="Santibanez J."/>
            <person name="Aqrawi P."/>
            <person name="Gross S."/>
            <person name="Joshi V."/>
            <person name="Fowler G."/>
            <person name="Nazareth L."/>
            <person name="Reid J."/>
            <person name="Worley K."/>
            <person name="Petrosino J."/>
            <person name="Highlander S."/>
            <person name="Gibbs R."/>
        </authorList>
    </citation>
    <scope>NUCLEOTIDE SEQUENCE [LARGE SCALE GENOMIC DNA]</scope>
    <source>
        <strain evidence="1 2">9715</strain>
    </source>
</reference>
<keyword evidence="2" id="KW-1185">Reference proteome</keyword>
<organism evidence="1 2">
    <name type="scientific">Neisseria wadsworthii 9715</name>
    <dbReference type="NCBI Taxonomy" id="1030841"/>
    <lineage>
        <taxon>Bacteria</taxon>
        <taxon>Pseudomonadati</taxon>
        <taxon>Pseudomonadota</taxon>
        <taxon>Betaproteobacteria</taxon>
        <taxon>Neisseriales</taxon>
        <taxon>Neisseriaceae</taxon>
        <taxon>Neisseria</taxon>
    </lineage>
</organism>
<proteinExistence type="predicted"/>
<sequence>MTAVFAIQRQRFFIFSKCAANSISTKVFYSFSDRHSTIHPIIFDNKQNNL</sequence>
<dbReference type="AlphaFoldDB" id="G4CPL5"/>
<gene>
    <name evidence="1" type="ORF">HMPREF9370_1025</name>
</gene>
<protein>
    <submittedName>
        <fullName evidence="1">Uncharacterized protein</fullName>
    </submittedName>
</protein>
<evidence type="ECO:0000313" key="2">
    <source>
        <dbReference type="Proteomes" id="UP000005336"/>
    </source>
</evidence>
<dbReference type="Proteomes" id="UP000005336">
    <property type="component" value="Unassembled WGS sequence"/>
</dbReference>
<dbReference type="STRING" id="1030841.HMPREF9370_1025"/>
<accession>G4CPL5</accession>
<dbReference type="EMBL" id="AGAZ01000039">
    <property type="protein sequence ID" value="EGZ47585.1"/>
    <property type="molecule type" value="Genomic_DNA"/>
</dbReference>
<name>G4CPL5_9NEIS</name>
<comment type="caution">
    <text evidence="1">The sequence shown here is derived from an EMBL/GenBank/DDBJ whole genome shotgun (WGS) entry which is preliminary data.</text>
</comment>
<evidence type="ECO:0000313" key="1">
    <source>
        <dbReference type="EMBL" id="EGZ47585.1"/>
    </source>
</evidence>